<dbReference type="InterPro" id="IPR044861">
    <property type="entry name" value="IPNS-like_FE2OG_OXY"/>
</dbReference>
<dbReference type="Pfam" id="PF25238">
    <property type="entry name" value="OGFOD2-like"/>
    <property type="match status" value="1"/>
</dbReference>
<evidence type="ECO:0000256" key="7">
    <source>
        <dbReference type="ARBA" id="ARBA00023180"/>
    </source>
</evidence>
<keyword evidence="2" id="KW-0479">Metal-binding</keyword>
<dbReference type="SMART" id="SM00702">
    <property type="entry name" value="P4Hc"/>
    <property type="match status" value="1"/>
</dbReference>
<evidence type="ECO:0000256" key="4">
    <source>
        <dbReference type="ARBA" id="ARBA00022964"/>
    </source>
</evidence>
<dbReference type="EMBL" id="JXXN02001884">
    <property type="protein sequence ID" value="THD23896.1"/>
    <property type="molecule type" value="Genomic_DNA"/>
</dbReference>
<sequence length="723" mass="83261">MRSCVLLAVFLAVFVKAQEKELLVITVATERNDAFERFMRSAEIYGYDVKVLGMGSTWRGGDVAKSVGGGQKVRLLKEELEDKRNGDLLILFVDSYDVLFLDTKEALLKAYGDFGAKVVFGAEDFCWPQQSLADVYPTVKPGQKRFLNSGAFMGPASLLYEIVSALEIKDEDDDQLYYTKLFLNSDMRKSLGMVLDHSATIIQNLNGALNEVEVRFTEETGYLYNIKTNTKPIIVHGNGPIKVEFNSLGNYLAHSWTPSKGCQHCEETEIQMEKPKDYPVVQLSFFVESPTPFLDVFFERIAELNYPKNMIHVTAHVGKPASSQKEIAKNFTDKYSSEYRSVTWLESTEDESEGSARYRAMGTCVDEQECQFMLSIEGIVQLTNPDTLEHLVRTNRSIVAPMVTRREKLWSNFWGALSTAGYYTRSDDYVEIVEGTKKGIWNVPFTRDVYLLSRNAMHALMDKRLASAKEVDMEICRIAREKNVFMMVDNRHSFGYLINAETYSTEHLHNDLWQVFDNPLDWEEQYIHEEYHNVVAPSVSMTDIEQPCPDVFWFPMVTEKFCRQLIEEMEHYGQWSDGKNNDPRLEGGYENVPTRDIHMRQVGWEEHWLHILRKYVHPMQTKLFQGYDDKPWARMNFVVRYRPDEQPSLRPHHDASSYTLNIALNRPGIDYQGGGTRFTRYNCSLIQVKVGWVATFPGRVTHLHEGLETTKGTRYIFVTFVNP</sequence>
<dbReference type="Gene3D" id="2.60.120.620">
    <property type="entry name" value="q2cbj1_9rhob like domain"/>
    <property type="match status" value="1"/>
</dbReference>
<protein>
    <submittedName>
        <fullName evidence="10">Procollagen-lysine 2-oxoglutarate 5-dioxygenase</fullName>
    </submittedName>
</protein>
<keyword evidence="3 8" id="KW-0732">Signal</keyword>
<evidence type="ECO:0000256" key="2">
    <source>
        <dbReference type="ARBA" id="ARBA00022723"/>
    </source>
</evidence>
<dbReference type="InterPro" id="IPR050757">
    <property type="entry name" value="Collagen_mod_GT25"/>
</dbReference>
<evidence type="ECO:0000313" key="11">
    <source>
        <dbReference type="Proteomes" id="UP000230066"/>
    </source>
</evidence>
<dbReference type="Pfam" id="PF25342">
    <property type="entry name" value="GT_PLOD"/>
    <property type="match status" value="1"/>
</dbReference>
<dbReference type="GO" id="GO:0005783">
    <property type="term" value="C:endoplasmic reticulum"/>
    <property type="evidence" value="ECO:0007669"/>
    <property type="project" value="TreeGrafter"/>
</dbReference>
<evidence type="ECO:0000256" key="3">
    <source>
        <dbReference type="ARBA" id="ARBA00022729"/>
    </source>
</evidence>
<feature type="domain" description="Fe2OG dioxygenase" evidence="9">
    <location>
        <begin position="631"/>
        <end position="723"/>
    </location>
</feature>
<name>A0A4E0R9S3_FASHE</name>
<feature type="signal peptide" evidence="8">
    <location>
        <begin position="1"/>
        <end position="17"/>
    </location>
</feature>
<evidence type="ECO:0000256" key="1">
    <source>
        <dbReference type="ARBA" id="ARBA00001961"/>
    </source>
</evidence>
<evidence type="ECO:0000313" key="10">
    <source>
        <dbReference type="EMBL" id="THD23896.1"/>
    </source>
</evidence>
<keyword evidence="6" id="KW-0408">Iron</keyword>
<dbReference type="PANTHER" id="PTHR10730:SF45">
    <property type="entry name" value="PROCOLLAGEN-LYSINE,2-OXOGLUTARATE 5-DIOXYGENASE"/>
    <property type="match status" value="1"/>
</dbReference>
<dbReference type="PANTHER" id="PTHR10730">
    <property type="entry name" value="PROCOLLAGEN-LYSINE,2-OXOGLUTARATE 5-DIOXYGENASE/GLYCOSYLTRANSFERASE 25 FAMILY MEMBER"/>
    <property type="match status" value="1"/>
</dbReference>
<feature type="chain" id="PRO_5020032591" evidence="8">
    <location>
        <begin position="18"/>
        <end position="723"/>
    </location>
</feature>
<dbReference type="InterPro" id="IPR057589">
    <property type="entry name" value="GT_PLOD"/>
</dbReference>
<dbReference type="InterPro" id="IPR006620">
    <property type="entry name" value="Pro_4_hyd_alph"/>
</dbReference>
<comment type="caution">
    <text evidence="10">The sequence shown here is derived from an EMBL/GenBank/DDBJ whole genome shotgun (WGS) entry which is preliminary data.</text>
</comment>
<accession>A0A4E0R9S3</accession>
<comment type="cofactor">
    <cofactor evidence="1">
        <name>L-ascorbate</name>
        <dbReference type="ChEBI" id="CHEBI:38290"/>
    </cofactor>
</comment>
<proteinExistence type="predicted"/>
<keyword evidence="4" id="KW-0223">Dioxygenase</keyword>
<dbReference type="GO" id="GO:0031418">
    <property type="term" value="F:L-ascorbic acid binding"/>
    <property type="evidence" value="ECO:0007669"/>
    <property type="project" value="InterPro"/>
</dbReference>
<keyword evidence="5" id="KW-0560">Oxidoreductase</keyword>
<evidence type="ECO:0000256" key="5">
    <source>
        <dbReference type="ARBA" id="ARBA00023002"/>
    </source>
</evidence>
<dbReference type="GO" id="GO:0005506">
    <property type="term" value="F:iron ion binding"/>
    <property type="evidence" value="ECO:0007669"/>
    <property type="project" value="InterPro"/>
</dbReference>
<keyword evidence="7" id="KW-0325">Glycoprotein</keyword>
<reference evidence="10" key="1">
    <citation type="submission" date="2019-03" db="EMBL/GenBank/DDBJ databases">
        <title>Improved annotation for the trematode Fasciola hepatica.</title>
        <authorList>
            <person name="Choi Y.-J."/>
            <person name="Martin J."/>
            <person name="Mitreva M."/>
        </authorList>
    </citation>
    <scope>NUCLEOTIDE SEQUENCE [LARGE SCALE GENOMIC DNA]</scope>
</reference>
<dbReference type="PROSITE" id="PS51471">
    <property type="entry name" value="FE2OG_OXY"/>
    <property type="match status" value="1"/>
</dbReference>
<dbReference type="GO" id="GO:0008475">
    <property type="term" value="F:procollagen-lysine 5-dioxygenase activity"/>
    <property type="evidence" value="ECO:0007669"/>
    <property type="project" value="TreeGrafter"/>
</dbReference>
<evidence type="ECO:0000256" key="8">
    <source>
        <dbReference type="SAM" id="SignalP"/>
    </source>
</evidence>
<evidence type="ECO:0000256" key="6">
    <source>
        <dbReference type="ARBA" id="ARBA00023004"/>
    </source>
</evidence>
<dbReference type="InterPro" id="IPR005123">
    <property type="entry name" value="Oxoglu/Fe-dep_dioxygenase_dom"/>
</dbReference>
<gene>
    <name evidence="10" type="ORF">D915_005247</name>
</gene>
<keyword evidence="11" id="KW-1185">Reference proteome</keyword>
<dbReference type="AlphaFoldDB" id="A0A4E0R9S3"/>
<dbReference type="Proteomes" id="UP000230066">
    <property type="component" value="Unassembled WGS sequence"/>
</dbReference>
<dbReference type="Pfam" id="PF03171">
    <property type="entry name" value="2OG-FeII_Oxy"/>
    <property type="match status" value="1"/>
</dbReference>
<organism evidence="10 11">
    <name type="scientific">Fasciola hepatica</name>
    <name type="common">Liver fluke</name>
    <dbReference type="NCBI Taxonomy" id="6192"/>
    <lineage>
        <taxon>Eukaryota</taxon>
        <taxon>Metazoa</taxon>
        <taxon>Spiralia</taxon>
        <taxon>Lophotrochozoa</taxon>
        <taxon>Platyhelminthes</taxon>
        <taxon>Trematoda</taxon>
        <taxon>Digenea</taxon>
        <taxon>Plagiorchiida</taxon>
        <taxon>Echinostomata</taxon>
        <taxon>Echinostomatoidea</taxon>
        <taxon>Fasciolidae</taxon>
        <taxon>Fasciola</taxon>
    </lineage>
</organism>
<evidence type="ECO:0000259" key="9">
    <source>
        <dbReference type="PROSITE" id="PS51471"/>
    </source>
</evidence>